<dbReference type="SUPFAM" id="SSF58104">
    <property type="entry name" value="Methyl-accepting chemotaxis protein (MCP) signaling domain"/>
    <property type="match status" value="1"/>
</dbReference>
<comment type="subcellular location">
    <subcellularLocation>
        <location evidence="1">Cell membrane</location>
    </subcellularLocation>
</comment>
<dbReference type="InterPro" id="IPR004089">
    <property type="entry name" value="MCPsignal_dom"/>
</dbReference>
<dbReference type="Pfam" id="PF00015">
    <property type="entry name" value="MCPsignal"/>
    <property type="match status" value="1"/>
</dbReference>
<keyword evidence="3 8" id="KW-0472">Membrane</keyword>
<keyword evidence="2" id="KW-1003">Cell membrane</keyword>
<evidence type="ECO:0000256" key="6">
    <source>
        <dbReference type="PROSITE-ProRule" id="PRU00284"/>
    </source>
</evidence>
<name>A0A160IPF1_9BACL</name>
<dbReference type="STRING" id="1221500.ABE65_015820"/>
<evidence type="ECO:0000313" key="12">
    <source>
        <dbReference type="Proteomes" id="UP000076623"/>
    </source>
</evidence>
<evidence type="ECO:0000256" key="2">
    <source>
        <dbReference type="ARBA" id="ARBA00022475"/>
    </source>
</evidence>
<reference evidence="11 12" key="1">
    <citation type="submission" date="2016-04" db="EMBL/GenBank/DDBJ databases">
        <title>Complete genome sequence of Fictibacillus phosphorivorans G25-29, a strain toxic to nematodes.</title>
        <authorList>
            <person name="Zheng Z."/>
        </authorList>
    </citation>
    <scope>NUCLEOTIDE SEQUENCE [LARGE SCALE GENOMIC DNA]</scope>
    <source>
        <strain evidence="11 12">G25-29</strain>
    </source>
</reference>
<evidence type="ECO:0000256" key="4">
    <source>
        <dbReference type="ARBA" id="ARBA00023224"/>
    </source>
</evidence>
<evidence type="ECO:0000313" key="11">
    <source>
        <dbReference type="EMBL" id="ANC78184.1"/>
    </source>
</evidence>
<dbReference type="InterPro" id="IPR003660">
    <property type="entry name" value="HAMP_dom"/>
</dbReference>
<dbReference type="GO" id="GO:0007165">
    <property type="term" value="P:signal transduction"/>
    <property type="evidence" value="ECO:0007669"/>
    <property type="project" value="UniProtKB-KW"/>
</dbReference>
<evidence type="ECO:0000256" key="7">
    <source>
        <dbReference type="SAM" id="MobiDB-lite"/>
    </source>
</evidence>
<dbReference type="GO" id="GO:0005886">
    <property type="term" value="C:plasma membrane"/>
    <property type="evidence" value="ECO:0007669"/>
    <property type="project" value="UniProtKB-SubCell"/>
</dbReference>
<dbReference type="Gene3D" id="1.10.287.950">
    <property type="entry name" value="Methyl-accepting chemotaxis protein"/>
    <property type="match status" value="1"/>
</dbReference>
<comment type="similarity">
    <text evidence="5">Belongs to the methyl-accepting chemotaxis (MCP) protein family.</text>
</comment>
<feature type="compositionally biased region" description="Basic and acidic residues" evidence="7">
    <location>
        <begin position="671"/>
        <end position="693"/>
    </location>
</feature>
<proteinExistence type="inferred from homology"/>
<dbReference type="SMART" id="SM00304">
    <property type="entry name" value="HAMP"/>
    <property type="match status" value="1"/>
</dbReference>
<dbReference type="PROSITE" id="PS50111">
    <property type="entry name" value="CHEMOTAXIS_TRANSDUC_2"/>
    <property type="match status" value="1"/>
</dbReference>
<dbReference type="AlphaFoldDB" id="A0A160IPF1"/>
<keyword evidence="8" id="KW-0812">Transmembrane</keyword>
<organism evidence="11 12">
    <name type="scientific">Fictibacillus phosphorivorans</name>
    <dbReference type="NCBI Taxonomy" id="1221500"/>
    <lineage>
        <taxon>Bacteria</taxon>
        <taxon>Bacillati</taxon>
        <taxon>Bacillota</taxon>
        <taxon>Bacilli</taxon>
        <taxon>Bacillales</taxon>
        <taxon>Fictibacillaceae</taxon>
        <taxon>Fictibacillus</taxon>
    </lineage>
</organism>
<dbReference type="Pfam" id="PF00672">
    <property type="entry name" value="HAMP"/>
    <property type="match status" value="1"/>
</dbReference>
<dbReference type="PROSITE" id="PS50885">
    <property type="entry name" value="HAMP"/>
    <property type="match status" value="1"/>
</dbReference>
<keyword evidence="8" id="KW-1133">Transmembrane helix</keyword>
<protein>
    <recommendedName>
        <fullName evidence="13">Methyl-accepting chemotaxis protein</fullName>
    </recommendedName>
</protein>
<feature type="domain" description="Methyl-accepting transducer" evidence="9">
    <location>
        <begin position="362"/>
        <end position="612"/>
    </location>
</feature>
<feature type="region of interest" description="Disordered" evidence="7">
    <location>
        <begin position="671"/>
        <end position="729"/>
    </location>
</feature>
<feature type="transmembrane region" description="Helical" evidence="8">
    <location>
        <begin position="12"/>
        <end position="32"/>
    </location>
</feature>
<feature type="transmembrane region" description="Helical" evidence="8">
    <location>
        <begin position="265"/>
        <end position="290"/>
    </location>
</feature>
<dbReference type="SMART" id="SM00283">
    <property type="entry name" value="MA"/>
    <property type="match status" value="1"/>
</dbReference>
<evidence type="ECO:0000259" key="9">
    <source>
        <dbReference type="PROSITE" id="PS50111"/>
    </source>
</evidence>
<evidence type="ECO:0000256" key="3">
    <source>
        <dbReference type="ARBA" id="ARBA00023136"/>
    </source>
</evidence>
<evidence type="ECO:0000259" key="10">
    <source>
        <dbReference type="PROSITE" id="PS50885"/>
    </source>
</evidence>
<dbReference type="PANTHER" id="PTHR32089">
    <property type="entry name" value="METHYL-ACCEPTING CHEMOTAXIS PROTEIN MCPB"/>
    <property type="match status" value="1"/>
</dbReference>
<dbReference type="PANTHER" id="PTHR32089:SF112">
    <property type="entry name" value="LYSOZYME-LIKE PROTEIN-RELATED"/>
    <property type="match status" value="1"/>
</dbReference>
<dbReference type="EMBL" id="CP015378">
    <property type="protein sequence ID" value="ANC78184.1"/>
    <property type="molecule type" value="Genomic_DNA"/>
</dbReference>
<dbReference type="SMART" id="SM01358">
    <property type="entry name" value="HBM"/>
    <property type="match status" value="1"/>
</dbReference>
<evidence type="ECO:0000256" key="1">
    <source>
        <dbReference type="ARBA" id="ARBA00004236"/>
    </source>
</evidence>
<dbReference type="Proteomes" id="UP000076623">
    <property type="component" value="Chromosome"/>
</dbReference>
<dbReference type="Gene3D" id="6.10.340.10">
    <property type="match status" value="1"/>
</dbReference>
<keyword evidence="4 6" id="KW-0807">Transducer</keyword>
<dbReference type="InterPro" id="IPR032255">
    <property type="entry name" value="HBM"/>
</dbReference>
<dbReference type="CDD" id="cd06225">
    <property type="entry name" value="HAMP"/>
    <property type="match status" value="1"/>
</dbReference>
<feature type="domain" description="HAMP" evidence="10">
    <location>
        <begin position="291"/>
        <end position="343"/>
    </location>
</feature>
<gene>
    <name evidence="11" type="ORF">ABE65_015820</name>
</gene>
<sequence>MNLSIRRRVRLMLFISLAGMVLLLAFIGLFLWQNTHMEEERDSVQLTLRSSNDIQSTFNEVRKLEQEYLRDPSKESKEKVLTSLSDLQKETSRVAKETNSSSLKGIEKDLSAYQTSFNSATSLTTQLNALKQMMTETSNTFYASVKAMNDQALLITLLQMQTYEKEVHIQYDSTTVKNFKESAQTFDRMLDEKNLPADQLSTFKSNLLKYTTSADSIQSITKKIEDDISTFEKIANVVDQSTKDAESNLEKENAELMKNQKSVKFWLTISLIGLSIVILSILSVIGVWLLRSIQSSISVLKEGASIIGNGDLSYRVETNSKDEMGELAQTFNRMAEKMQKSMIEVKDAAEKLTSSSQNLAAVSEETTAQSDEVTEAISQVATGAQSQADHLQECTLLLSDVTGYIKETALISDEIASDAVQAENDGKAGSNIVHQLNTHSENFLELAQSLISEIQDASKQSKQINSIVETIQEIAGSTDLLALNAAIESARAGEAGRGFSVVASEVRKLAERSKNEALRIQQLVKSMTNQMELLSKETVRFEQYRVDQVESVQQTEKAFSSIIQNVSQINGRISQVKGAIGRVESANENLSEKLFEVSAISEESVATSEQVSASSIHQKEAIHQVNVAATELQEIALTLQDEVDQFSLGERDSFVSHKEIDLSDTYHEAAATRDESDMEEFEYHVDEDHHGEDLETETDSSSESHVHEEELDNDTESVRSLVDELKKED</sequence>
<dbReference type="RefSeq" id="WP_066396900.1">
    <property type="nucleotide sequence ID" value="NZ_CP015378.1"/>
</dbReference>
<evidence type="ECO:0000256" key="8">
    <source>
        <dbReference type="SAM" id="Phobius"/>
    </source>
</evidence>
<evidence type="ECO:0008006" key="13">
    <source>
        <dbReference type="Google" id="ProtNLM"/>
    </source>
</evidence>
<accession>A0A160IPF1</accession>
<dbReference type="KEGG" id="fpn:ABE65_015820"/>
<evidence type="ECO:0000256" key="5">
    <source>
        <dbReference type="ARBA" id="ARBA00029447"/>
    </source>
</evidence>
<keyword evidence="12" id="KW-1185">Reference proteome</keyword>